<name>A0ABQ7AAM8_BRACR</name>
<evidence type="ECO:0000313" key="3">
    <source>
        <dbReference type="Proteomes" id="UP000266723"/>
    </source>
</evidence>
<comment type="caution">
    <text evidence="2">The sequence shown here is derived from an EMBL/GenBank/DDBJ whole genome shotgun (WGS) entry which is preliminary data.</text>
</comment>
<reference evidence="2 3" key="1">
    <citation type="journal article" date="2020" name="BMC Genomics">
        <title>Intraspecific diversification of the crop wild relative Brassica cretica Lam. using demographic model selection.</title>
        <authorList>
            <person name="Kioukis A."/>
            <person name="Michalopoulou V.A."/>
            <person name="Briers L."/>
            <person name="Pirintsos S."/>
            <person name="Studholme D.J."/>
            <person name="Pavlidis P."/>
            <person name="Sarris P.F."/>
        </authorList>
    </citation>
    <scope>NUCLEOTIDE SEQUENCE [LARGE SCALE GENOMIC DNA]</scope>
    <source>
        <strain evidence="3">cv. PFS-1207/04</strain>
    </source>
</reference>
<evidence type="ECO:0000256" key="1">
    <source>
        <dbReference type="SAM" id="MobiDB-lite"/>
    </source>
</evidence>
<protein>
    <submittedName>
        <fullName evidence="2">Uncharacterized protein</fullName>
    </submittedName>
</protein>
<dbReference type="EMBL" id="QGKV02002055">
    <property type="protein sequence ID" value="KAF3494735.1"/>
    <property type="molecule type" value="Genomic_DNA"/>
</dbReference>
<evidence type="ECO:0000313" key="2">
    <source>
        <dbReference type="EMBL" id="KAF3494735.1"/>
    </source>
</evidence>
<feature type="region of interest" description="Disordered" evidence="1">
    <location>
        <begin position="128"/>
        <end position="152"/>
    </location>
</feature>
<proteinExistence type="predicted"/>
<feature type="region of interest" description="Disordered" evidence="1">
    <location>
        <begin position="24"/>
        <end position="65"/>
    </location>
</feature>
<gene>
    <name evidence="2" type="ORF">DY000_02052666</name>
</gene>
<feature type="compositionally biased region" description="Acidic residues" evidence="1">
    <location>
        <begin position="142"/>
        <end position="152"/>
    </location>
</feature>
<accession>A0ABQ7AAM8</accession>
<sequence length="152" mass="16253">MSKNSNSSRLALVSKFSLSEVFHFPEEGGDPGTGPGKLHSGEPGFLPAGILGTGVPSSGDPEADVLPGEIMNNNLLALDELLRLRAKEVELRSEFDVTAVSDFSVGRLDLPLISEDLPEEFFAKVPSEMNESGDVAKRAGDQFEDGEFDGEE</sequence>
<organism evidence="2 3">
    <name type="scientific">Brassica cretica</name>
    <name type="common">Mustard</name>
    <dbReference type="NCBI Taxonomy" id="69181"/>
    <lineage>
        <taxon>Eukaryota</taxon>
        <taxon>Viridiplantae</taxon>
        <taxon>Streptophyta</taxon>
        <taxon>Embryophyta</taxon>
        <taxon>Tracheophyta</taxon>
        <taxon>Spermatophyta</taxon>
        <taxon>Magnoliopsida</taxon>
        <taxon>eudicotyledons</taxon>
        <taxon>Gunneridae</taxon>
        <taxon>Pentapetalae</taxon>
        <taxon>rosids</taxon>
        <taxon>malvids</taxon>
        <taxon>Brassicales</taxon>
        <taxon>Brassicaceae</taxon>
        <taxon>Brassiceae</taxon>
        <taxon>Brassica</taxon>
    </lineage>
</organism>
<keyword evidence="3" id="KW-1185">Reference proteome</keyword>
<dbReference type="Proteomes" id="UP000266723">
    <property type="component" value="Unassembled WGS sequence"/>
</dbReference>